<sequence length="153" mass="15715">MKRRRSFPDVLAGGIFVLIGGAFVVGALGYELGSPLRMGPGAFPLLVGATVAALGLAIVVKGLVAGEVVAFGTIPWRAVGLIVLALLFFGFTVRGLGFVPASAVTTLLTALASTRVRLLTALAVTAGLTLASTLIFVVGLQVRIPLWGPWLGF</sequence>
<evidence type="ECO:0000313" key="4">
    <source>
        <dbReference type="Proteomes" id="UP001500630"/>
    </source>
</evidence>
<gene>
    <name evidence="3" type="ORF">GCM10022419_059580</name>
</gene>
<keyword evidence="1" id="KW-0812">Transmembrane</keyword>
<organism evidence="3 4">
    <name type="scientific">Nonomuraea rosea</name>
    <dbReference type="NCBI Taxonomy" id="638574"/>
    <lineage>
        <taxon>Bacteria</taxon>
        <taxon>Bacillati</taxon>
        <taxon>Actinomycetota</taxon>
        <taxon>Actinomycetes</taxon>
        <taxon>Streptosporangiales</taxon>
        <taxon>Streptosporangiaceae</taxon>
        <taxon>Nonomuraea</taxon>
    </lineage>
</organism>
<keyword evidence="4" id="KW-1185">Reference proteome</keyword>
<feature type="transmembrane region" description="Helical" evidence="1">
    <location>
        <begin position="76"/>
        <end position="98"/>
    </location>
</feature>
<feature type="domain" description="DUF1468" evidence="2">
    <location>
        <begin position="11"/>
        <end position="145"/>
    </location>
</feature>
<keyword evidence="1" id="KW-0472">Membrane</keyword>
<dbReference type="Pfam" id="PF07331">
    <property type="entry name" value="TctB"/>
    <property type="match status" value="1"/>
</dbReference>
<feature type="transmembrane region" description="Helical" evidence="1">
    <location>
        <begin position="118"/>
        <end position="140"/>
    </location>
</feature>
<keyword evidence="1" id="KW-1133">Transmembrane helix</keyword>
<evidence type="ECO:0000256" key="1">
    <source>
        <dbReference type="SAM" id="Phobius"/>
    </source>
</evidence>
<accession>A0ABP6XVS4</accession>
<feature type="transmembrane region" description="Helical" evidence="1">
    <location>
        <begin position="42"/>
        <end position="64"/>
    </location>
</feature>
<protein>
    <submittedName>
        <fullName evidence="3">Tripartite tricarboxylate transporter TctB family protein</fullName>
    </submittedName>
</protein>
<evidence type="ECO:0000313" key="3">
    <source>
        <dbReference type="EMBL" id="GAA3570821.1"/>
    </source>
</evidence>
<name>A0ABP6XVS4_9ACTN</name>
<dbReference type="Proteomes" id="UP001500630">
    <property type="component" value="Unassembled WGS sequence"/>
</dbReference>
<dbReference type="EMBL" id="BAABDQ010000013">
    <property type="protein sequence ID" value="GAA3570821.1"/>
    <property type="molecule type" value="Genomic_DNA"/>
</dbReference>
<reference evidence="4" key="1">
    <citation type="journal article" date="2019" name="Int. J. Syst. Evol. Microbiol.">
        <title>The Global Catalogue of Microorganisms (GCM) 10K type strain sequencing project: providing services to taxonomists for standard genome sequencing and annotation.</title>
        <authorList>
            <consortium name="The Broad Institute Genomics Platform"/>
            <consortium name="The Broad Institute Genome Sequencing Center for Infectious Disease"/>
            <person name="Wu L."/>
            <person name="Ma J."/>
        </authorList>
    </citation>
    <scope>NUCLEOTIDE SEQUENCE [LARGE SCALE GENOMIC DNA]</scope>
    <source>
        <strain evidence="4">JCM 17326</strain>
    </source>
</reference>
<feature type="transmembrane region" description="Helical" evidence="1">
    <location>
        <begin position="7"/>
        <end position="30"/>
    </location>
</feature>
<evidence type="ECO:0000259" key="2">
    <source>
        <dbReference type="Pfam" id="PF07331"/>
    </source>
</evidence>
<dbReference type="RefSeq" id="WP_345566792.1">
    <property type="nucleotide sequence ID" value="NZ_BAABDQ010000013.1"/>
</dbReference>
<dbReference type="InterPro" id="IPR009936">
    <property type="entry name" value="DUF1468"/>
</dbReference>
<proteinExistence type="predicted"/>
<comment type="caution">
    <text evidence="3">The sequence shown here is derived from an EMBL/GenBank/DDBJ whole genome shotgun (WGS) entry which is preliminary data.</text>
</comment>